<evidence type="ECO:0000313" key="3">
    <source>
        <dbReference type="Proteomes" id="UP001177080"/>
    </source>
</evidence>
<protein>
    <recommendedName>
        <fullName evidence="4">Rap1a immunity protein domain-containing protein</fullName>
    </recommendedName>
</protein>
<organism evidence="2 3">
    <name type="scientific">Shinella curvata</name>
    <dbReference type="NCBI Taxonomy" id="1817964"/>
    <lineage>
        <taxon>Bacteria</taxon>
        <taxon>Pseudomonadati</taxon>
        <taxon>Pseudomonadota</taxon>
        <taxon>Alphaproteobacteria</taxon>
        <taxon>Hyphomicrobiales</taxon>
        <taxon>Rhizobiaceae</taxon>
        <taxon>Shinella</taxon>
    </lineage>
</organism>
<dbReference type="EMBL" id="WHSC02000007">
    <property type="protein sequence ID" value="MDO6123230.1"/>
    <property type="molecule type" value="Genomic_DNA"/>
</dbReference>
<dbReference type="RefSeq" id="WP_244760852.1">
    <property type="nucleotide sequence ID" value="NZ_JALJCJ010000002.1"/>
</dbReference>
<proteinExistence type="predicted"/>
<dbReference type="Proteomes" id="UP001177080">
    <property type="component" value="Unassembled WGS sequence"/>
</dbReference>
<reference evidence="2" key="1">
    <citation type="submission" date="2022-04" db="EMBL/GenBank/DDBJ databases">
        <title>Shinella lacus sp. nov., a novel member of the genus Shinella from water.</title>
        <authorList>
            <person name="Deng Y."/>
        </authorList>
    </citation>
    <scope>NUCLEOTIDE SEQUENCE</scope>
    <source>
        <strain evidence="2">JCM 31239</strain>
    </source>
</reference>
<evidence type="ECO:0000256" key="1">
    <source>
        <dbReference type="SAM" id="SignalP"/>
    </source>
</evidence>
<gene>
    <name evidence="2" type="ORF">GB928_018740</name>
</gene>
<sequence length="131" mass="13873">MIMRFILMGVLLTSTAPAHAGFVQQNDSIALAAISGAFDTIGEQSGLSAKDFAAAKRSAITWYHLGPCEGSTKHIDRQLAHGVISLTASPDPRSPFVAATLQMIAIMAVQNLGREAPKWLCDYVGTLATSN</sequence>
<accession>A0ABT8XJ85</accession>
<name>A0ABT8XJ85_9HYPH</name>
<feature type="signal peptide" evidence="1">
    <location>
        <begin position="1"/>
        <end position="20"/>
    </location>
</feature>
<keyword evidence="1" id="KW-0732">Signal</keyword>
<keyword evidence="3" id="KW-1185">Reference proteome</keyword>
<evidence type="ECO:0000313" key="2">
    <source>
        <dbReference type="EMBL" id="MDO6123230.1"/>
    </source>
</evidence>
<comment type="caution">
    <text evidence="2">The sequence shown here is derived from an EMBL/GenBank/DDBJ whole genome shotgun (WGS) entry which is preliminary data.</text>
</comment>
<evidence type="ECO:0008006" key="4">
    <source>
        <dbReference type="Google" id="ProtNLM"/>
    </source>
</evidence>
<feature type="chain" id="PRO_5047374432" description="Rap1a immunity protein domain-containing protein" evidence="1">
    <location>
        <begin position="21"/>
        <end position="131"/>
    </location>
</feature>